<feature type="compositionally biased region" description="Polar residues" evidence="5">
    <location>
        <begin position="578"/>
        <end position="587"/>
    </location>
</feature>
<evidence type="ECO:0000256" key="3">
    <source>
        <dbReference type="ARBA" id="ARBA00022989"/>
    </source>
</evidence>
<dbReference type="Pfam" id="PF05653">
    <property type="entry name" value="Mg_trans_NIPA"/>
    <property type="match status" value="1"/>
</dbReference>
<dbReference type="InterPro" id="IPR037185">
    <property type="entry name" value="EmrE-like"/>
</dbReference>
<feature type="compositionally biased region" description="Basic and acidic residues" evidence="5">
    <location>
        <begin position="740"/>
        <end position="762"/>
    </location>
</feature>
<evidence type="ECO:0000256" key="4">
    <source>
        <dbReference type="ARBA" id="ARBA00023136"/>
    </source>
</evidence>
<evidence type="ECO:0000256" key="5">
    <source>
        <dbReference type="SAM" id="MobiDB-lite"/>
    </source>
</evidence>
<dbReference type="PANTHER" id="PTHR12570">
    <property type="match status" value="1"/>
</dbReference>
<comment type="caution">
    <text evidence="7">The sequence shown here is derived from an EMBL/GenBank/DDBJ whole genome shotgun (WGS) entry which is preliminary data.</text>
</comment>
<keyword evidence="4 6" id="KW-0472">Membrane</keyword>
<feature type="transmembrane region" description="Helical" evidence="6">
    <location>
        <begin position="202"/>
        <end position="225"/>
    </location>
</feature>
<evidence type="ECO:0000256" key="6">
    <source>
        <dbReference type="SAM" id="Phobius"/>
    </source>
</evidence>
<dbReference type="GO" id="GO:0015095">
    <property type="term" value="F:magnesium ion transmembrane transporter activity"/>
    <property type="evidence" value="ECO:0007669"/>
    <property type="project" value="InterPro"/>
</dbReference>
<keyword evidence="2 6" id="KW-0812">Transmembrane</keyword>
<evidence type="ECO:0000313" key="7">
    <source>
        <dbReference type="EMBL" id="KAK3400249.1"/>
    </source>
</evidence>
<feature type="region of interest" description="Disordered" evidence="5">
    <location>
        <begin position="412"/>
        <end position="445"/>
    </location>
</feature>
<dbReference type="EMBL" id="JAUTDP010000004">
    <property type="protein sequence ID" value="KAK3400249.1"/>
    <property type="molecule type" value="Genomic_DNA"/>
</dbReference>
<feature type="transmembrane region" description="Helical" evidence="6">
    <location>
        <begin position="131"/>
        <end position="151"/>
    </location>
</feature>
<feature type="transmembrane region" description="Helical" evidence="6">
    <location>
        <begin position="104"/>
        <end position="125"/>
    </location>
</feature>
<dbReference type="InterPro" id="IPR008521">
    <property type="entry name" value="Mg_trans_NIPA"/>
</dbReference>
<feature type="compositionally biased region" description="Low complexity" evidence="5">
    <location>
        <begin position="415"/>
        <end position="429"/>
    </location>
</feature>
<feature type="transmembrane region" description="Helical" evidence="6">
    <location>
        <begin position="273"/>
        <end position="292"/>
    </location>
</feature>
<dbReference type="GO" id="GO:0016020">
    <property type="term" value="C:membrane"/>
    <property type="evidence" value="ECO:0007669"/>
    <property type="project" value="UniProtKB-SubCell"/>
</dbReference>
<accession>A0AAE0PHY4</accession>
<reference evidence="7" key="1">
    <citation type="journal article" date="2023" name="Mol. Phylogenet. Evol.">
        <title>Genome-scale phylogeny and comparative genomics of the fungal order Sordariales.</title>
        <authorList>
            <person name="Hensen N."/>
            <person name="Bonometti L."/>
            <person name="Westerberg I."/>
            <person name="Brannstrom I.O."/>
            <person name="Guillou S."/>
            <person name="Cros-Aarteil S."/>
            <person name="Calhoun S."/>
            <person name="Haridas S."/>
            <person name="Kuo A."/>
            <person name="Mondo S."/>
            <person name="Pangilinan J."/>
            <person name="Riley R."/>
            <person name="LaButti K."/>
            <person name="Andreopoulos B."/>
            <person name="Lipzen A."/>
            <person name="Chen C."/>
            <person name="Yan M."/>
            <person name="Daum C."/>
            <person name="Ng V."/>
            <person name="Clum A."/>
            <person name="Steindorff A."/>
            <person name="Ohm R.A."/>
            <person name="Martin F."/>
            <person name="Silar P."/>
            <person name="Natvig D.O."/>
            <person name="Lalanne C."/>
            <person name="Gautier V."/>
            <person name="Ament-Velasquez S.L."/>
            <person name="Kruys A."/>
            <person name="Hutchinson M.I."/>
            <person name="Powell A.J."/>
            <person name="Barry K."/>
            <person name="Miller A.N."/>
            <person name="Grigoriev I.V."/>
            <person name="Debuchy R."/>
            <person name="Gladieux P."/>
            <person name="Hiltunen Thoren M."/>
            <person name="Johannesson H."/>
        </authorList>
    </citation>
    <scope>NUCLEOTIDE SEQUENCE</scope>
    <source>
        <strain evidence="7">FGSC 1904</strain>
    </source>
</reference>
<sequence length="786" mass="85500">MDQAAQILEVAHHVYARAEDEAEHATRPPSFKIIGILLAVGSGFFIGTSFVVKKMGLLKANEKYNEVAGEGYGYLKNWWWWAGMTLMLIGEVLNFAAYMFVDAILVTPLGALSVVVATVGSAMVLKERLSMIGKVSCFLCIVGSVVIVLNAPQESAVANIQQFQKFVITPSFLSYAGVIVVASAIAAWYAGPRWGKKNMLVYISICSWIGGLSVVSTQGLGSAIVAQAGGEPQFKGWFIYIVIVFFIASLLTELIYLNKALNLFNAAMVTPTYYVYFTSTTIITSAVLFKGFKGTPVSIVTVVFGFLTICSGVVLLQLSKSAKDVPDAAVLSGDLDQIRTVAEQEQPETEPKADALRGAAAIVRRLSSAKQQKMEMEELKRLHEEKMMETLEPVGEEGPVYEWDGLRRRRTTLGSNSASQRSRATTSATFQLQPPTPHPPLGWSHFPTEEELAAADRPASPALSSIVGTIRNRARSVLLPGHPNFRPNSASNKVQSPMHPVQLTEIAVPAQNLDEETGYYPQGSAGGPSSKGYVYDRPGSRGSISSSGRRVQFTEGNHPSSSTLAPPLAPPSPRTPTGATRQFSFQSVFRRGDRHSQHAHTQSDGANSRESSHSSDKQDRLTTHKGFSTPHIMRGASEEETLGLVKGDSRDTRTTPRTSKHYDDDDDDEGSEEYEDVGRYMDEKQSRYGPSITHSPPRAAPGGGNGQQPYPEEDIEKEYIEHIEGGSGQGQGQGQSQQRSARDDATSYRERLRRLRENERRNNNGSGSGPSPPGKSNSSRGDGGFI</sequence>
<feature type="compositionally biased region" description="Low complexity" evidence="5">
    <location>
        <begin position="540"/>
        <end position="550"/>
    </location>
</feature>
<evidence type="ECO:0000256" key="1">
    <source>
        <dbReference type="ARBA" id="ARBA00004141"/>
    </source>
</evidence>
<feature type="transmembrane region" description="Helical" evidence="6">
    <location>
        <begin position="299"/>
        <end position="318"/>
    </location>
</feature>
<feature type="transmembrane region" description="Helical" evidence="6">
    <location>
        <begin position="237"/>
        <end position="257"/>
    </location>
</feature>
<reference evidence="7" key="2">
    <citation type="submission" date="2023-07" db="EMBL/GenBank/DDBJ databases">
        <authorList>
            <consortium name="Lawrence Berkeley National Laboratory"/>
            <person name="Haridas S."/>
            <person name="Hensen N."/>
            <person name="Bonometti L."/>
            <person name="Westerberg I."/>
            <person name="Brannstrom I.O."/>
            <person name="Guillou S."/>
            <person name="Cros-Aarteil S."/>
            <person name="Calhoun S."/>
            <person name="Kuo A."/>
            <person name="Mondo S."/>
            <person name="Pangilinan J."/>
            <person name="Riley R."/>
            <person name="LaButti K."/>
            <person name="Andreopoulos B."/>
            <person name="Lipzen A."/>
            <person name="Chen C."/>
            <person name="Yanf M."/>
            <person name="Daum C."/>
            <person name="Ng V."/>
            <person name="Clum A."/>
            <person name="Steindorff A."/>
            <person name="Ohm R."/>
            <person name="Martin F."/>
            <person name="Silar P."/>
            <person name="Natvig D."/>
            <person name="Lalanne C."/>
            <person name="Gautier V."/>
            <person name="Ament-velasquez S.L."/>
            <person name="Kruys A."/>
            <person name="Hutchinson M.I."/>
            <person name="Powell A.J."/>
            <person name="Barry K."/>
            <person name="Miller A.N."/>
            <person name="Grigoriev I.V."/>
            <person name="Debuchy R."/>
            <person name="Gladieux P."/>
            <person name="Thoren M.H."/>
            <person name="Johannesson H."/>
        </authorList>
    </citation>
    <scope>NUCLEOTIDE SEQUENCE</scope>
    <source>
        <strain evidence="7">FGSC 1904</strain>
    </source>
</reference>
<protein>
    <submittedName>
        <fullName evidence="7">Magnesium transporter NIPA-domain-containing protein</fullName>
    </submittedName>
</protein>
<feature type="compositionally biased region" description="Basic and acidic residues" evidence="5">
    <location>
        <begin position="610"/>
        <end position="622"/>
    </location>
</feature>
<keyword evidence="8" id="KW-1185">Reference proteome</keyword>
<feature type="compositionally biased region" description="Acidic residues" evidence="5">
    <location>
        <begin position="664"/>
        <end position="675"/>
    </location>
</feature>
<name>A0AAE0PHY4_SORBR</name>
<feature type="transmembrane region" description="Helical" evidence="6">
    <location>
        <begin position="33"/>
        <end position="52"/>
    </location>
</feature>
<gene>
    <name evidence="7" type="ORF">B0T20DRAFT_180504</name>
</gene>
<evidence type="ECO:0000256" key="2">
    <source>
        <dbReference type="ARBA" id="ARBA00022692"/>
    </source>
</evidence>
<evidence type="ECO:0000313" key="8">
    <source>
        <dbReference type="Proteomes" id="UP001281003"/>
    </source>
</evidence>
<organism evidence="7 8">
    <name type="scientific">Sordaria brevicollis</name>
    <dbReference type="NCBI Taxonomy" id="83679"/>
    <lineage>
        <taxon>Eukaryota</taxon>
        <taxon>Fungi</taxon>
        <taxon>Dikarya</taxon>
        <taxon>Ascomycota</taxon>
        <taxon>Pezizomycotina</taxon>
        <taxon>Sordariomycetes</taxon>
        <taxon>Sordariomycetidae</taxon>
        <taxon>Sordariales</taxon>
        <taxon>Sordariaceae</taxon>
        <taxon>Sordaria</taxon>
    </lineage>
</organism>
<keyword evidence="3 6" id="KW-1133">Transmembrane helix</keyword>
<feature type="transmembrane region" description="Helical" evidence="6">
    <location>
        <begin position="78"/>
        <end position="97"/>
    </location>
</feature>
<dbReference type="AlphaFoldDB" id="A0AAE0PHY4"/>
<dbReference type="PANTHER" id="PTHR12570:SF92">
    <property type="entry name" value="SPICHTHYIN, ISOFORM B"/>
    <property type="match status" value="1"/>
</dbReference>
<proteinExistence type="predicted"/>
<comment type="subcellular location">
    <subcellularLocation>
        <location evidence="1">Membrane</location>
        <topology evidence="1">Multi-pass membrane protein</topology>
    </subcellularLocation>
</comment>
<dbReference type="Proteomes" id="UP001281003">
    <property type="component" value="Unassembled WGS sequence"/>
</dbReference>
<feature type="transmembrane region" description="Helical" evidence="6">
    <location>
        <begin position="172"/>
        <end position="190"/>
    </location>
</feature>
<feature type="compositionally biased region" description="Basic and acidic residues" evidence="5">
    <location>
        <begin position="676"/>
        <end position="686"/>
    </location>
</feature>
<dbReference type="SUPFAM" id="SSF103481">
    <property type="entry name" value="Multidrug resistance efflux transporter EmrE"/>
    <property type="match status" value="1"/>
</dbReference>
<feature type="region of interest" description="Disordered" evidence="5">
    <location>
        <begin position="516"/>
        <end position="786"/>
    </location>
</feature>
<feature type="compositionally biased region" description="Polar residues" evidence="5">
    <location>
        <begin position="599"/>
        <end position="609"/>
    </location>
</feature>